<keyword evidence="6" id="KW-1015">Disulfide bond</keyword>
<keyword evidence="4" id="KW-0378">Hydrolase</keyword>
<dbReference type="InterPro" id="IPR009003">
    <property type="entry name" value="Peptidase_S1_PA"/>
</dbReference>
<dbReference type="InterPro" id="IPR050127">
    <property type="entry name" value="Serine_Proteases_S1"/>
</dbReference>
<accession>A0A7J6B108</accession>
<comment type="caution">
    <text evidence="10">The sequence shown here is derived from an EMBL/GenBank/DDBJ whole genome shotgun (WGS) entry which is preliminary data.</text>
</comment>
<reference evidence="10 11" key="1">
    <citation type="submission" date="2020-02" db="EMBL/GenBank/DDBJ databases">
        <title>A chromosome-scale genome assembly of the black bullhead catfish (Ameiurus melas).</title>
        <authorList>
            <person name="Wen M."/>
            <person name="Zham M."/>
            <person name="Cabau C."/>
            <person name="Klopp C."/>
            <person name="Donnadieu C."/>
            <person name="Roques C."/>
            <person name="Bouchez O."/>
            <person name="Lampietro C."/>
            <person name="Jouanno E."/>
            <person name="Herpin A."/>
            <person name="Louis A."/>
            <person name="Berthelot C."/>
            <person name="Parey E."/>
            <person name="Roest-Crollius H."/>
            <person name="Braasch I."/>
            <person name="Postlethwait J."/>
            <person name="Robinson-Rechavi M."/>
            <person name="Echchiki A."/>
            <person name="Begum T."/>
            <person name="Montfort J."/>
            <person name="Schartl M."/>
            <person name="Bobe J."/>
            <person name="Guiguen Y."/>
        </authorList>
    </citation>
    <scope>NUCLEOTIDE SEQUENCE [LARGE SCALE GENOMIC DNA]</scope>
    <source>
        <strain evidence="10">M_S1</strain>
        <tissue evidence="10">Blood</tissue>
    </source>
</reference>
<dbReference type="PROSITE" id="PS50240">
    <property type="entry name" value="TRYPSIN_DOM"/>
    <property type="match status" value="1"/>
</dbReference>
<evidence type="ECO:0000256" key="6">
    <source>
        <dbReference type="ARBA" id="ARBA00023157"/>
    </source>
</evidence>
<dbReference type="SUPFAM" id="SSF50494">
    <property type="entry name" value="Trypsin-like serine proteases"/>
    <property type="match status" value="1"/>
</dbReference>
<dbReference type="EC" id="3.4.21.4" evidence="8"/>
<keyword evidence="3" id="KW-0645">Protease</keyword>
<dbReference type="PANTHER" id="PTHR24264">
    <property type="entry name" value="TRYPSIN-RELATED"/>
    <property type="match status" value="1"/>
</dbReference>
<dbReference type="GO" id="GO:0005615">
    <property type="term" value="C:extracellular space"/>
    <property type="evidence" value="ECO:0007669"/>
    <property type="project" value="TreeGrafter"/>
</dbReference>
<dbReference type="InterPro" id="IPR001254">
    <property type="entry name" value="Trypsin_dom"/>
</dbReference>
<sequence length="138" mass="14468">MLIKLSQPAVFNQYVQPIALASSCTVEGEDCLVSGWGNQINTGVNYASVLQCLNLPVLGHSKCEASYGSKITGNMFCAGYLEGGKDSCQGDSGGPVVCNGQLKGVVSWGYGCALAGLPGVYAEVCRYIDWVNTIMATN</sequence>
<evidence type="ECO:0000313" key="10">
    <source>
        <dbReference type="EMBL" id="KAF4088576.1"/>
    </source>
</evidence>
<evidence type="ECO:0000313" key="11">
    <source>
        <dbReference type="Proteomes" id="UP000593565"/>
    </source>
</evidence>
<dbReference type="PROSITE" id="PS51257">
    <property type="entry name" value="PROKAR_LIPOPROTEIN"/>
    <property type="match status" value="1"/>
</dbReference>
<dbReference type="Pfam" id="PF00089">
    <property type="entry name" value="Trypsin"/>
    <property type="match status" value="1"/>
</dbReference>
<dbReference type="PROSITE" id="PS00135">
    <property type="entry name" value="TRYPSIN_SER"/>
    <property type="match status" value="1"/>
</dbReference>
<evidence type="ECO:0000256" key="3">
    <source>
        <dbReference type="ARBA" id="ARBA00022670"/>
    </source>
</evidence>
<dbReference type="CDD" id="cd00190">
    <property type="entry name" value="Tryp_SPc"/>
    <property type="match status" value="1"/>
</dbReference>
<name>A0A7J6B108_AMEME</name>
<keyword evidence="5" id="KW-0720">Serine protease</keyword>
<dbReference type="InterPro" id="IPR033116">
    <property type="entry name" value="TRYPSIN_SER"/>
</dbReference>
<protein>
    <recommendedName>
        <fullName evidence="8">trypsin</fullName>
        <ecNumber evidence="8">3.4.21.4</ecNumber>
    </recommendedName>
</protein>
<comment type="similarity">
    <text evidence="2">Belongs to the peptidase S1 family. Snake venom subfamily.</text>
</comment>
<dbReference type="InterPro" id="IPR043504">
    <property type="entry name" value="Peptidase_S1_PA_chymotrypsin"/>
</dbReference>
<dbReference type="AlphaFoldDB" id="A0A7J6B108"/>
<proteinExistence type="inferred from homology"/>
<comment type="catalytic activity">
    <reaction evidence="7">
        <text>Preferential cleavage: Arg-|-Xaa, Lys-|-Xaa.</text>
        <dbReference type="EC" id="3.4.21.4"/>
    </reaction>
</comment>
<evidence type="ECO:0000256" key="5">
    <source>
        <dbReference type="ARBA" id="ARBA00022825"/>
    </source>
</evidence>
<dbReference type="Proteomes" id="UP000593565">
    <property type="component" value="Unassembled WGS sequence"/>
</dbReference>
<dbReference type="GO" id="GO:0004252">
    <property type="term" value="F:serine-type endopeptidase activity"/>
    <property type="evidence" value="ECO:0007669"/>
    <property type="project" value="UniProtKB-EC"/>
</dbReference>
<gene>
    <name evidence="10" type="ORF">AMELA_G00084040</name>
</gene>
<evidence type="ECO:0000256" key="8">
    <source>
        <dbReference type="ARBA" id="ARBA00038868"/>
    </source>
</evidence>
<dbReference type="FunFam" id="2.40.10.10:FF:000010">
    <property type="entry name" value="Kallikrein related peptidase 11"/>
    <property type="match status" value="1"/>
</dbReference>
<keyword evidence="11" id="KW-1185">Reference proteome</keyword>
<evidence type="ECO:0000259" key="9">
    <source>
        <dbReference type="PROSITE" id="PS50240"/>
    </source>
</evidence>
<evidence type="ECO:0000256" key="1">
    <source>
        <dbReference type="ARBA" id="ARBA00004239"/>
    </source>
</evidence>
<evidence type="ECO:0000256" key="7">
    <source>
        <dbReference type="ARBA" id="ARBA00036320"/>
    </source>
</evidence>
<evidence type="ECO:0000256" key="2">
    <source>
        <dbReference type="ARBA" id="ARBA00009228"/>
    </source>
</evidence>
<feature type="domain" description="Peptidase S1" evidence="9">
    <location>
        <begin position="1"/>
        <end position="136"/>
    </location>
</feature>
<dbReference type="EMBL" id="JAAGNN010000006">
    <property type="protein sequence ID" value="KAF4088576.1"/>
    <property type="molecule type" value="Genomic_DNA"/>
</dbReference>
<comment type="subcellular location">
    <subcellularLocation>
        <location evidence="1">Secreted</location>
        <location evidence="1">Extracellular space</location>
    </subcellularLocation>
</comment>
<dbReference type="GO" id="GO:0006508">
    <property type="term" value="P:proteolysis"/>
    <property type="evidence" value="ECO:0007669"/>
    <property type="project" value="UniProtKB-KW"/>
</dbReference>
<organism evidence="10 11">
    <name type="scientific">Ameiurus melas</name>
    <name type="common">Black bullhead</name>
    <name type="synonym">Silurus melas</name>
    <dbReference type="NCBI Taxonomy" id="219545"/>
    <lineage>
        <taxon>Eukaryota</taxon>
        <taxon>Metazoa</taxon>
        <taxon>Chordata</taxon>
        <taxon>Craniata</taxon>
        <taxon>Vertebrata</taxon>
        <taxon>Euteleostomi</taxon>
        <taxon>Actinopterygii</taxon>
        <taxon>Neopterygii</taxon>
        <taxon>Teleostei</taxon>
        <taxon>Ostariophysi</taxon>
        <taxon>Siluriformes</taxon>
        <taxon>Ictaluridae</taxon>
        <taxon>Ameiurus</taxon>
    </lineage>
</organism>
<dbReference type="PANTHER" id="PTHR24264:SF7">
    <property type="entry name" value="TRYPSIN-2-LIKE"/>
    <property type="match status" value="1"/>
</dbReference>
<dbReference type="SMART" id="SM00020">
    <property type="entry name" value="Tryp_SPc"/>
    <property type="match status" value="1"/>
</dbReference>
<evidence type="ECO:0000256" key="4">
    <source>
        <dbReference type="ARBA" id="ARBA00022801"/>
    </source>
</evidence>
<dbReference type="Gene3D" id="2.40.10.10">
    <property type="entry name" value="Trypsin-like serine proteases"/>
    <property type="match status" value="2"/>
</dbReference>